<gene>
    <name evidence="2" type="ORF">DAPPUDRAFT_338955</name>
</gene>
<sequence>MSNLLYYFNPKDFVITSKCNVLMLLVLFKLVLAVIIVTICTRNHVQSGKELPLCLGNLLDNREHHYAKDSDGSYDNSRMISKLGSCQLTRYTFERVVACFNALSERHYLAQNNVLF</sequence>
<protein>
    <submittedName>
        <fullName evidence="2">Uncharacterized protein</fullName>
    </submittedName>
</protein>
<evidence type="ECO:0000313" key="2">
    <source>
        <dbReference type="EMBL" id="EFX61566.1"/>
    </source>
</evidence>
<name>E9I364_DAPPU</name>
<accession>E9I364</accession>
<evidence type="ECO:0000256" key="1">
    <source>
        <dbReference type="SAM" id="Phobius"/>
    </source>
</evidence>
<dbReference type="EMBL" id="GL734394">
    <property type="protein sequence ID" value="EFX61566.1"/>
    <property type="molecule type" value="Genomic_DNA"/>
</dbReference>
<dbReference type="HOGENOM" id="CLU_2099310_0_0_1"/>
<organism evidence="2 3">
    <name type="scientific">Daphnia pulex</name>
    <name type="common">Water flea</name>
    <dbReference type="NCBI Taxonomy" id="6669"/>
    <lineage>
        <taxon>Eukaryota</taxon>
        <taxon>Metazoa</taxon>
        <taxon>Ecdysozoa</taxon>
        <taxon>Arthropoda</taxon>
        <taxon>Crustacea</taxon>
        <taxon>Branchiopoda</taxon>
        <taxon>Diplostraca</taxon>
        <taxon>Cladocera</taxon>
        <taxon>Anomopoda</taxon>
        <taxon>Daphniidae</taxon>
        <taxon>Daphnia</taxon>
    </lineage>
</organism>
<proteinExistence type="predicted"/>
<dbReference type="Proteomes" id="UP000000305">
    <property type="component" value="Unassembled WGS sequence"/>
</dbReference>
<keyword evidence="3" id="KW-1185">Reference proteome</keyword>
<reference evidence="2 3" key="1">
    <citation type="journal article" date="2011" name="Science">
        <title>The ecoresponsive genome of Daphnia pulex.</title>
        <authorList>
            <person name="Colbourne J.K."/>
            <person name="Pfrender M.E."/>
            <person name="Gilbert D."/>
            <person name="Thomas W.K."/>
            <person name="Tucker A."/>
            <person name="Oakley T.H."/>
            <person name="Tokishita S."/>
            <person name="Aerts A."/>
            <person name="Arnold G.J."/>
            <person name="Basu M.K."/>
            <person name="Bauer D.J."/>
            <person name="Caceres C.E."/>
            <person name="Carmel L."/>
            <person name="Casola C."/>
            <person name="Choi J.H."/>
            <person name="Detter J.C."/>
            <person name="Dong Q."/>
            <person name="Dusheyko S."/>
            <person name="Eads B.D."/>
            <person name="Frohlich T."/>
            <person name="Geiler-Samerotte K.A."/>
            <person name="Gerlach D."/>
            <person name="Hatcher P."/>
            <person name="Jogdeo S."/>
            <person name="Krijgsveld J."/>
            <person name="Kriventseva E.V."/>
            <person name="Kultz D."/>
            <person name="Laforsch C."/>
            <person name="Lindquist E."/>
            <person name="Lopez J."/>
            <person name="Manak J.R."/>
            <person name="Muller J."/>
            <person name="Pangilinan J."/>
            <person name="Patwardhan R.P."/>
            <person name="Pitluck S."/>
            <person name="Pritham E.J."/>
            <person name="Rechtsteiner A."/>
            <person name="Rho M."/>
            <person name="Rogozin I.B."/>
            <person name="Sakarya O."/>
            <person name="Salamov A."/>
            <person name="Schaack S."/>
            <person name="Shapiro H."/>
            <person name="Shiga Y."/>
            <person name="Skalitzky C."/>
            <person name="Smith Z."/>
            <person name="Souvorov A."/>
            <person name="Sung W."/>
            <person name="Tang Z."/>
            <person name="Tsuchiya D."/>
            <person name="Tu H."/>
            <person name="Vos H."/>
            <person name="Wang M."/>
            <person name="Wolf Y.I."/>
            <person name="Yamagata H."/>
            <person name="Yamada T."/>
            <person name="Ye Y."/>
            <person name="Shaw J.R."/>
            <person name="Andrews J."/>
            <person name="Crease T.J."/>
            <person name="Tang H."/>
            <person name="Lucas S.M."/>
            <person name="Robertson H.M."/>
            <person name="Bork P."/>
            <person name="Koonin E.V."/>
            <person name="Zdobnov E.M."/>
            <person name="Grigoriev I.V."/>
            <person name="Lynch M."/>
            <person name="Boore J.L."/>
        </authorList>
    </citation>
    <scope>NUCLEOTIDE SEQUENCE [LARGE SCALE GENOMIC DNA]</scope>
</reference>
<dbReference type="KEGG" id="dpx:DAPPUDRAFT_338955"/>
<dbReference type="InParanoid" id="E9I364"/>
<evidence type="ECO:0000313" key="3">
    <source>
        <dbReference type="Proteomes" id="UP000000305"/>
    </source>
</evidence>
<keyword evidence="1" id="KW-1133">Transmembrane helix</keyword>
<feature type="transmembrane region" description="Helical" evidence="1">
    <location>
        <begin position="20"/>
        <end position="40"/>
    </location>
</feature>
<dbReference type="AlphaFoldDB" id="E9I364"/>
<keyword evidence="1" id="KW-0472">Membrane</keyword>
<keyword evidence="1" id="KW-0812">Transmembrane</keyword>
<dbReference type="PhylomeDB" id="E9I364"/>